<dbReference type="EC" id="2.7.13.3" evidence="3"/>
<dbReference type="InterPro" id="IPR003660">
    <property type="entry name" value="HAMP_dom"/>
</dbReference>
<dbReference type="GO" id="GO:0005524">
    <property type="term" value="F:ATP binding"/>
    <property type="evidence" value="ECO:0007669"/>
    <property type="project" value="UniProtKB-KW"/>
</dbReference>
<dbReference type="CDD" id="cd00082">
    <property type="entry name" value="HisKA"/>
    <property type="match status" value="1"/>
</dbReference>
<dbReference type="SUPFAM" id="SSF55874">
    <property type="entry name" value="ATPase domain of HSP90 chaperone/DNA topoisomerase II/histidine kinase"/>
    <property type="match status" value="1"/>
</dbReference>
<dbReference type="InterPro" id="IPR004358">
    <property type="entry name" value="Sig_transdc_His_kin-like_C"/>
</dbReference>
<keyword evidence="6" id="KW-0808">Transferase</keyword>
<dbReference type="InterPro" id="IPR036890">
    <property type="entry name" value="HATPase_C_sf"/>
</dbReference>
<dbReference type="SMART" id="SM00304">
    <property type="entry name" value="HAMP"/>
    <property type="match status" value="1"/>
</dbReference>
<accession>A0A2N6VP68</accession>
<dbReference type="Pfam" id="PF00672">
    <property type="entry name" value="HAMP"/>
    <property type="match status" value="1"/>
</dbReference>
<evidence type="ECO:0000256" key="2">
    <source>
        <dbReference type="ARBA" id="ARBA00004651"/>
    </source>
</evidence>
<dbReference type="PRINTS" id="PR00344">
    <property type="entry name" value="BCTRLSENSOR"/>
</dbReference>
<dbReference type="GO" id="GO:0000155">
    <property type="term" value="F:phosphorelay sensor kinase activity"/>
    <property type="evidence" value="ECO:0007669"/>
    <property type="project" value="InterPro"/>
</dbReference>
<evidence type="ECO:0000256" key="13">
    <source>
        <dbReference type="ARBA" id="ARBA00023136"/>
    </source>
</evidence>
<comment type="caution">
    <text evidence="18">The sequence shown here is derived from an EMBL/GenBank/DDBJ whole genome shotgun (WGS) entry which is preliminary data.</text>
</comment>
<keyword evidence="10" id="KW-0067">ATP-binding</keyword>
<keyword evidence="11 15" id="KW-1133">Transmembrane helix</keyword>
<evidence type="ECO:0000256" key="12">
    <source>
        <dbReference type="ARBA" id="ARBA00023012"/>
    </source>
</evidence>
<dbReference type="SMART" id="SM00387">
    <property type="entry name" value="HATPase_c"/>
    <property type="match status" value="1"/>
</dbReference>
<dbReference type="Gene3D" id="3.30.565.10">
    <property type="entry name" value="Histidine kinase-like ATPase, C-terminal domain"/>
    <property type="match status" value="1"/>
</dbReference>
<dbReference type="InterPro" id="IPR036097">
    <property type="entry name" value="HisK_dim/P_sf"/>
</dbReference>
<evidence type="ECO:0000256" key="5">
    <source>
        <dbReference type="ARBA" id="ARBA00022553"/>
    </source>
</evidence>
<evidence type="ECO:0000259" key="16">
    <source>
        <dbReference type="PROSITE" id="PS50109"/>
    </source>
</evidence>
<evidence type="ECO:0000256" key="3">
    <source>
        <dbReference type="ARBA" id="ARBA00012438"/>
    </source>
</evidence>
<dbReference type="EMBL" id="PNHK01000001">
    <property type="protein sequence ID" value="PMD05924.1"/>
    <property type="molecule type" value="Genomic_DNA"/>
</dbReference>
<dbReference type="InterPro" id="IPR050428">
    <property type="entry name" value="TCS_sensor_his_kinase"/>
</dbReference>
<dbReference type="PROSITE" id="PS50885">
    <property type="entry name" value="HAMP"/>
    <property type="match status" value="1"/>
</dbReference>
<dbReference type="SUPFAM" id="SSF47384">
    <property type="entry name" value="Homodimeric domain of signal transducing histidine kinase"/>
    <property type="match status" value="1"/>
</dbReference>
<organism evidence="18 19">
    <name type="scientific">Brevibacterium paucivorans</name>
    <dbReference type="NCBI Taxonomy" id="170994"/>
    <lineage>
        <taxon>Bacteria</taxon>
        <taxon>Bacillati</taxon>
        <taxon>Actinomycetota</taxon>
        <taxon>Actinomycetes</taxon>
        <taxon>Micrococcales</taxon>
        <taxon>Brevibacteriaceae</taxon>
        <taxon>Brevibacterium</taxon>
    </lineage>
</organism>
<keyword evidence="13 15" id="KW-0472">Membrane</keyword>
<evidence type="ECO:0000256" key="10">
    <source>
        <dbReference type="ARBA" id="ARBA00022840"/>
    </source>
</evidence>
<dbReference type="RefSeq" id="WP_102237583.1">
    <property type="nucleotide sequence ID" value="NZ_BAAAIM010000007.1"/>
</dbReference>
<evidence type="ECO:0000256" key="14">
    <source>
        <dbReference type="ARBA" id="ARBA00035305"/>
    </source>
</evidence>
<evidence type="ECO:0000256" key="7">
    <source>
        <dbReference type="ARBA" id="ARBA00022692"/>
    </source>
</evidence>
<dbReference type="InterPro" id="IPR047669">
    <property type="entry name" value="MtrAB_MtrB"/>
</dbReference>
<feature type="transmembrane region" description="Helical" evidence="15">
    <location>
        <begin position="25"/>
        <end position="48"/>
    </location>
</feature>
<gene>
    <name evidence="18" type="ORF">CJ199_00485</name>
</gene>
<evidence type="ECO:0000256" key="4">
    <source>
        <dbReference type="ARBA" id="ARBA00022475"/>
    </source>
</evidence>
<dbReference type="FunFam" id="3.30.565.10:FF:000013">
    <property type="entry name" value="Two-component sensor histidine kinase"/>
    <property type="match status" value="1"/>
</dbReference>
<keyword evidence="12" id="KW-0902">Two-component regulatory system</keyword>
<comment type="catalytic activity">
    <reaction evidence="1">
        <text>ATP + protein L-histidine = ADP + protein N-phospho-L-histidine.</text>
        <dbReference type="EC" id="2.7.13.3"/>
    </reaction>
</comment>
<feature type="domain" description="Histidine kinase" evidence="16">
    <location>
        <begin position="291"/>
        <end position="508"/>
    </location>
</feature>
<keyword evidence="5" id="KW-0597">Phosphoprotein</keyword>
<evidence type="ECO:0000313" key="19">
    <source>
        <dbReference type="Proteomes" id="UP000235598"/>
    </source>
</evidence>
<evidence type="ECO:0000256" key="8">
    <source>
        <dbReference type="ARBA" id="ARBA00022741"/>
    </source>
</evidence>
<dbReference type="Proteomes" id="UP000235598">
    <property type="component" value="Unassembled WGS sequence"/>
</dbReference>
<evidence type="ECO:0000259" key="17">
    <source>
        <dbReference type="PROSITE" id="PS50885"/>
    </source>
</evidence>
<proteinExistence type="predicted"/>
<feature type="domain" description="HAMP" evidence="17">
    <location>
        <begin position="224"/>
        <end position="276"/>
    </location>
</feature>
<dbReference type="InterPro" id="IPR005467">
    <property type="entry name" value="His_kinase_dom"/>
</dbReference>
<dbReference type="SUPFAM" id="SSF158472">
    <property type="entry name" value="HAMP domain-like"/>
    <property type="match status" value="1"/>
</dbReference>
<name>A0A2N6VP68_9MICO</name>
<evidence type="ECO:0000256" key="6">
    <source>
        <dbReference type="ARBA" id="ARBA00022679"/>
    </source>
</evidence>
<dbReference type="CDD" id="cd06225">
    <property type="entry name" value="HAMP"/>
    <property type="match status" value="1"/>
</dbReference>
<evidence type="ECO:0000256" key="9">
    <source>
        <dbReference type="ARBA" id="ARBA00022777"/>
    </source>
</evidence>
<dbReference type="PANTHER" id="PTHR45436:SF5">
    <property type="entry name" value="SENSOR HISTIDINE KINASE TRCS"/>
    <property type="match status" value="1"/>
</dbReference>
<protein>
    <recommendedName>
        <fullName evidence="14">Sensor histidine kinase MtrB</fullName>
        <ecNumber evidence="3">2.7.13.3</ecNumber>
    </recommendedName>
</protein>
<dbReference type="PROSITE" id="PS50109">
    <property type="entry name" value="HIS_KIN"/>
    <property type="match status" value="1"/>
</dbReference>
<dbReference type="GO" id="GO:0005886">
    <property type="term" value="C:plasma membrane"/>
    <property type="evidence" value="ECO:0007669"/>
    <property type="project" value="UniProtKB-SubCell"/>
</dbReference>
<dbReference type="Pfam" id="PF00512">
    <property type="entry name" value="HisKA"/>
    <property type="match status" value="1"/>
</dbReference>
<dbReference type="FunFam" id="1.10.287.130:FF:000010">
    <property type="entry name" value="Two-component sensor histidine kinase"/>
    <property type="match status" value="1"/>
</dbReference>
<evidence type="ECO:0000313" key="18">
    <source>
        <dbReference type="EMBL" id="PMD05924.1"/>
    </source>
</evidence>
<evidence type="ECO:0000256" key="11">
    <source>
        <dbReference type="ARBA" id="ARBA00022989"/>
    </source>
</evidence>
<keyword evidence="8" id="KW-0547">Nucleotide-binding</keyword>
<evidence type="ECO:0000256" key="1">
    <source>
        <dbReference type="ARBA" id="ARBA00000085"/>
    </source>
</evidence>
<dbReference type="OrthoDB" id="9786919at2"/>
<dbReference type="Pfam" id="PF02518">
    <property type="entry name" value="HATPase_c"/>
    <property type="match status" value="1"/>
</dbReference>
<keyword evidence="9 18" id="KW-0418">Kinase</keyword>
<keyword evidence="4" id="KW-1003">Cell membrane</keyword>
<dbReference type="SMART" id="SM00388">
    <property type="entry name" value="HisKA"/>
    <property type="match status" value="1"/>
</dbReference>
<dbReference type="NCBIfam" id="NF040691">
    <property type="entry name" value="MtrAB_MtrB"/>
    <property type="match status" value="1"/>
</dbReference>
<dbReference type="InterPro" id="IPR003661">
    <property type="entry name" value="HisK_dim/P_dom"/>
</dbReference>
<dbReference type="Gene3D" id="6.10.340.10">
    <property type="match status" value="1"/>
</dbReference>
<dbReference type="PANTHER" id="PTHR45436">
    <property type="entry name" value="SENSOR HISTIDINE KINASE YKOH"/>
    <property type="match status" value="1"/>
</dbReference>
<keyword evidence="7 15" id="KW-0812">Transmembrane</keyword>
<dbReference type="Gene3D" id="1.10.287.130">
    <property type="match status" value="1"/>
</dbReference>
<comment type="subcellular location">
    <subcellularLocation>
        <location evidence="2">Cell membrane</location>
        <topology evidence="2">Multi-pass membrane protein</topology>
    </subcellularLocation>
</comment>
<sequence length="558" mass="60854">MSWRRVQAWIRILFRWVVRTFTHSLQVRVVSVTIVFTIVAIYGVGAYLSQQIARGLFESKQSDVSATTNGYVAELEALSGLSDSQEAADALNAQLRSMLSRSSLQLQSIALEPVGNSKVPPLVAITTGYEPISVSDISPELRESIRESPAGYQKFQSVQLEGTEGPGLIVAQRLTVNGQGDFVLYTVADLKEEQGTLDFVQRALAVSGVVLIVLVGGVAWLVTRFVVVPVKAGSEVARKIADGDLNQRMPVSGNDEIATLAQSFNDMADNLQDQIERMERLTVLQRQFVSDVSHELRTPLTTIHIASDMIFESRDEFDESTRRSAELLNSQVERFETLLGDLLEISRHDAGAANLLAKPVDMTEIVSEVVESVSMVADQANTEILIHAPSAPVMAEADRIRISRIVNNLVVNAVEHGEENRIDVYVGSNAQAVAVSVRDHGIGMTDEQLENVFDRFWRADPSRKRTLGGSGLGLAISLEDAHLHNGWLQVWSRKGDGTCFRLTIPRRSGSTITRSPLPLPPADARVQGASIVAGPSTSDGSVRVHTGSIPIVVEEEDS</sequence>
<dbReference type="AlphaFoldDB" id="A0A2N6VP68"/>
<dbReference type="InterPro" id="IPR003594">
    <property type="entry name" value="HATPase_dom"/>
</dbReference>
<reference evidence="18 19" key="1">
    <citation type="submission" date="2017-09" db="EMBL/GenBank/DDBJ databases">
        <title>Bacterial strain isolated from the female urinary microbiota.</title>
        <authorList>
            <person name="Thomas-White K."/>
            <person name="Kumar N."/>
            <person name="Forster S."/>
            <person name="Putonti C."/>
            <person name="Lawley T."/>
            <person name="Wolfe A.J."/>
        </authorList>
    </citation>
    <scope>NUCLEOTIDE SEQUENCE [LARGE SCALE GENOMIC DNA]</scope>
    <source>
        <strain evidence="18 19">UMB1301</strain>
    </source>
</reference>
<evidence type="ECO:0000256" key="15">
    <source>
        <dbReference type="SAM" id="Phobius"/>
    </source>
</evidence>